<proteinExistence type="predicted"/>
<dbReference type="RefSeq" id="WP_306053893.1">
    <property type="nucleotide sequence ID" value="NZ_CP120997.1"/>
</dbReference>
<gene>
    <name evidence="2" type="ORF">P8A18_11495</name>
</gene>
<feature type="region of interest" description="Disordered" evidence="1">
    <location>
        <begin position="133"/>
        <end position="160"/>
    </location>
</feature>
<dbReference type="EMBL" id="CP120997">
    <property type="protein sequence ID" value="WLQ34027.1"/>
    <property type="molecule type" value="Genomic_DNA"/>
</dbReference>
<dbReference type="Proteomes" id="UP001239522">
    <property type="component" value="Chromosome"/>
</dbReference>
<evidence type="ECO:0000313" key="2">
    <source>
        <dbReference type="EMBL" id="WLQ34027.1"/>
    </source>
</evidence>
<evidence type="ECO:0000313" key="3">
    <source>
        <dbReference type="Proteomes" id="UP001239522"/>
    </source>
</evidence>
<accession>A0ABY9HHK9</accession>
<organism evidence="2 3">
    <name type="scientific">Streptomyces castrisilvae</name>
    <dbReference type="NCBI Taxonomy" id="3033811"/>
    <lineage>
        <taxon>Bacteria</taxon>
        <taxon>Bacillati</taxon>
        <taxon>Actinomycetota</taxon>
        <taxon>Actinomycetes</taxon>
        <taxon>Kitasatosporales</taxon>
        <taxon>Streptomycetaceae</taxon>
        <taxon>Streptomyces</taxon>
    </lineage>
</organism>
<name>A0ABY9HHK9_9ACTN</name>
<evidence type="ECO:0000256" key="1">
    <source>
        <dbReference type="SAM" id="MobiDB-lite"/>
    </source>
</evidence>
<feature type="compositionally biased region" description="Gly residues" evidence="1">
    <location>
        <begin position="149"/>
        <end position="160"/>
    </location>
</feature>
<sequence length="160" mass="16984">MTTIERLWAEDYQLPAEDGLYFADGRSYDVAITPGTPAGLTVLEPFDLDAMLAEDPSWVSSVDGRAVADLGDRGLLWAGEGPMGADGFIARLTADRKLIWALFFSDSNPFDRIRVSGNVAAFHSTAEFELAVDIDDPRTQAPPAVAERGPGGSAPGGVSP</sequence>
<protein>
    <submittedName>
        <fullName evidence="2">Uncharacterized protein</fullName>
    </submittedName>
</protein>
<keyword evidence="3" id="KW-1185">Reference proteome</keyword>
<reference evidence="2 3" key="1">
    <citation type="submission" date="2023-03" db="EMBL/GenBank/DDBJ databases">
        <title>Isolation and description of six Streptomyces strains from soil environments, able to metabolize different microbial glucans.</title>
        <authorList>
            <person name="Widen T."/>
            <person name="Larsbrink J."/>
        </authorList>
    </citation>
    <scope>NUCLEOTIDE SEQUENCE [LARGE SCALE GENOMIC DNA]</scope>
    <source>
        <strain evidence="2 3">Mut1</strain>
    </source>
</reference>